<evidence type="ECO:0000313" key="3">
    <source>
        <dbReference type="Proteomes" id="UP000241818"/>
    </source>
</evidence>
<evidence type="ECO:0000313" key="2">
    <source>
        <dbReference type="EMBL" id="PSS10547.1"/>
    </source>
</evidence>
<name>A0A2T3ASV2_AMORE</name>
<reference evidence="2 3" key="1">
    <citation type="journal article" date="2018" name="New Phytol.">
        <title>Comparative genomics and transcriptomics depict ericoid mycorrhizal fungi as versatile saprotrophs and plant mutualists.</title>
        <authorList>
            <person name="Martino E."/>
            <person name="Morin E."/>
            <person name="Grelet G.A."/>
            <person name="Kuo A."/>
            <person name="Kohler A."/>
            <person name="Daghino S."/>
            <person name="Barry K.W."/>
            <person name="Cichocki N."/>
            <person name="Clum A."/>
            <person name="Dockter R.B."/>
            <person name="Hainaut M."/>
            <person name="Kuo R.C."/>
            <person name="LaButti K."/>
            <person name="Lindahl B.D."/>
            <person name="Lindquist E.A."/>
            <person name="Lipzen A."/>
            <person name="Khouja H.R."/>
            <person name="Magnuson J."/>
            <person name="Murat C."/>
            <person name="Ohm R.A."/>
            <person name="Singer S.W."/>
            <person name="Spatafora J.W."/>
            <person name="Wang M."/>
            <person name="Veneault-Fourrey C."/>
            <person name="Henrissat B."/>
            <person name="Grigoriev I.V."/>
            <person name="Martin F.M."/>
            <person name="Perotto S."/>
        </authorList>
    </citation>
    <scope>NUCLEOTIDE SEQUENCE [LARGE SCALE GENOMIC DNA]</scope>
    <source>
        <strain evidence="2 3">ATCC 22711</strain>
    </source>
</reference>
<dbReference type="Proteomes" id="UP000241818">
    <property type="component" value="Unassembled WGS sequence"/>
</dbReference>
<protein>
    <submittedName>
        <fullName evidence="2">Uncharacterized protein</fullName>
    </submittedName>
</protein>
<dbReference type="GeneID" id="36571788"/>
<keyword evidence="3" id="KW-1185">Reference proteome</keyword>
<proteinExistence type="predicted"/>
<dbReference type="RefSeq" id="XP_024717726.1">
    <property type="nucleotide sequence ID" value="XM_024863707.1"/>
</dbReference>
<dbReference type="AlphaFoldDB" id="A0A2T3ASV2"/>
<evidence type="ECO:0000256" key="1">
    <source>
        <dbReference type="SAM" id="MobiDB-lite"/>
    </source>
</evidence>
<accession>A0A2T3ASV2</accession>
<feature type="region of interest" description="Disordered" evidence="1">
    <location>
        <begin position="1"/>
        <end position="29"/>
    </location>
</feature>
<dbReference type="EMBL" id="KZ679016">
    <property type="protein sequence ID" value="PSS10547.1"/>
    <property type="molecule type" value="Genomic_DNA"/>
</dbReference>
<dbReference type="InParanoid" id="A0A2T3ASV2"/>
<gene>
    <name evidence="2" type="ORF">M430DRAFT_175905</name>
</gene>
<sequence length="70" mass="7689">MARRRLSVQRASSSGPPPNLPTKPSAASPSSAVVLTEAFAIRERFAPSDVRKKQIRALAAQIRRRNRPPI</sequence>
<organism evidence="2 3">
    <name type="scientific">Amorphotheca resinae ATCC 22711</name>
    <dbReference type="NCBI Taxonomy" id="857342"/>
    <lineage>
        <taxon>Eukaryota</taxon>
        <taxon>Fungi</taxon>
        <taxon>Dikarya</taxon>
        <taxon>Ascomycota</taxon>
        <taxon>Pezizomycotina</taxon>
        <taxon>Leotiomycetes</taxon>
        <taxon>Helotiales</taxon>
        <taxon>Amorphothecaceae</taxon>
        <taxon>Amorphotheca</taxon>
    </lineage>
</organism>